<sequence length="169" mass="19753">MKKYKAINDRAYIFKITLDLGNPMLTVGRVNRKILEANEPIWREIAMLGRHSLYQFAEAIVDSFGFMFDHCFGFFDNLQNWIKSEEIYELFKDIGEECEPWAKGVKKTKIKDAFSEKGKTMLFYFDYGDDWKFIVTITEIILAQEGKSYPILLSQSGTNPEQYPPCEDE</sequence>
<reference evidence="3" key="1">
    <citation type="submission" date="2017-09" db="EMBL/GenBank/DDBJ databases">
        <title>Depth-based differentiation of microbial function through sediment-hosted aquifers and enrichment of novel symbionts in the deep terrestrial subsurface.</title>
        <authorList>
            <person name="Probst A.J."/>
            <person name="Ladd B."/>
            <person name="Jarett J.K."/>
            <person name="Geller-Mcgrath D.E."/>
            <person name="Sieber C.M.K."/>
            <person name="Emerson J.B."/>
            <person name="Anantharaman K."/>
            <person name="Thomas B.C."/>
            <person name="Malmstrom R."/>
            <person name="Stieglmeier M."/>
            <person name="Klingl A."/>
            <person name="Woyke T."/>
            <person name="Ryan C.M."/>
            <person name="Banfield J.F."/>
        </authorList>
    </citation>
    <scope>NUCLEOTIDE SEQUENCE [LARGE SCALE GENOMIC DNA]</scope>
</reference>
<dbReference type="InterPro" id="IPR012912">
    <property type="entry name" value="Plasmid_pRiA4b_Orf3-like"/>
</dbReference>
<name>A0A2M7SFA7_9BACT</name>
<proteinExistence type="predicted"/>
<evidence type="ECO:0000313" key="2">
    <source>
        <dbReference type="EMBL" id="PIZ18196.1"/>
    </source>
</evidence>
<organism evidence="2 3">
    <name type="scientific">Candidatus Desantisbacteria bacterium CG_4_10_14_0_8_um_filter_48_22</name>
    <dbReference type="NCBI Taxonomy" id="1974543"/>
    <lineage>
        <taxon>Bacteria</taxon>
        <taxon>Candidatus Desantisiibacteriota</taxon>
    </lineage>
</organism>
<comment type="caution">
    <text evidence="2">The sequence shown here is derived from an EMBL/GenBank/DDBJ whole genome shotgun (WGS) entry which is preliminary data.</text>
</comment>
<gene>
    <name evidence="2" type="ORF">COY52_00725</name>
</gene>
<dbReference type="Proteomes" id="UP000229307">
    <property type="component" value="Unassembled WGS sequence"/>
</dbReference>
<evidence type="ECO:0000313" key="3">
    <source>
        <dbReference type="Proteomes" id="UP000229307"/>
    </source>
</evidence>
<protein>
    <recommendedName>
        <fullName evidence="1">Plasmid pRiA4b Orf3-like domain-containing protein</fullName>
    </recommendedName>
</protein>
<dbReference type="AlphaFoldDB" id="A0A2M7SFA7"/>
<dbReference type="InterPro" id="IPR024047">
    <property type="entry name" value="MM3350-like_sf"/>
</dbReference>
<dbReference type="Pfam" id="PF07929">
    <property type="entry name" value="PRiA4_ORF3"/>
    <property type="match status" value="1"/>
</dbReference>
<dbReference type="Gene3D" id="3.10.290.30">
    <property type="entry name" value="MM3350-like"/>
    <property type="match status" value="1"/>
</dbReference>
<feature type="domain" description="Plasmid pRiA4b Orf3-like" evidence="1">
    <location>
        <begin position="34"/>
        <end position="160"/>
    </location>
</feature>
<dbReference type="SUPFAM" id="SSF159941">
    <property type="entry name" value="MM3350-like"/>
    <property type="match status" value="1"/>
</dbReference>
<dbReference type="EMBL" id="PFMR01000024">
    <property type="protein sequence ID" value="PIZ18196.1"/>
    <property type="molecule type" value="Genomic_DNA"/>
</dbReference>
<accession>A0A2M7SFA7</accession>
<evidence type="ECO:0000259" key="1">
    <source>
        <dbReference type="Pfam" id="PF07929"/>
    </source>
</evidence>